<evidence type="ECO:0000313" key="3">
    <source>
        <dbReference type="Proteomes" id="UP000005459"/>
    </source>
</evidence>
<dbReference type="EMBL" id="AFWV01000011">
    <property type="protein sequence ID" value="EGV17461.1"/>
    <property type="molecule type" value="Genomic_DNA"/>
</dbReference>
<dbReference type="PATRIC" id="fig|768671.3.peg.3693"/>
<keyword evidence="3" id="KW-1185">Reference proteome</keyword>
<accession>F9UEZ0</accession>
<dbReference type="RefSeq" id="WP_007194365.1">
    <property type="nucleotide sequence ID" value="NZ_AFWV01000011.1"/>
</dbReference>
<name>F9UEZ0_9GAMM</name>
<dbReference type="AlphaFoldDB" id="F9UEZ0"/>
<dbReference type="InterPro" id="IPR025587">
    <property type="entry name" value="DUF4351"/>
</dbReference>
<evidence type="ECO:0000313" key="2">
    <source>
        <dbReference type="EMBL" id="EGV17461.1"/>
    </source>
</evidence>
<gene>
    <name evidence="2" type="ORF">ThimaDRAFT_3493</name>
</gene>
<dbReference type="PANTHER" id="PTHR35586:SF1">
    <property type="entry name" value="SLL1691 PROTEIN"/>
    <property type="match status" value="1"/>
</dbReference>
<evidence type="ECO:0000259" key="1">
    <source>
        <dbReference type="Pfam" id="PF14261"/>
    </source>
</evidence>
<dbReference type="Pfam" id="PF14261">
    <property type="entry name" value="DUF4351"/>
    <property type="match status" value="1"/>
</dbReference>
<organism evidence="2 3">
    <name type="scientific">Thiocapsa marina 5811</name>
    <dbReference type="NCBI Taxonomy" id="768671"/>
    <lineage>
        <taxon>Bacteria</taxon>
        <taxon>Pseudomonadati</taxon>
        <taxon>Pseudomonadota</taxon>
        <taxon>Gammaproteobacteria</taxon>
        <taxon>Chromatiales</taxon>
        <taxon>Chromatiaceae</taxon>
        <taxon>Thiocapsa</taxon>
    </lineage>
</organism>
<protein>
    <recommendedName>
        <fullName evidence="1">DUF4351 domain-containing protein</fullName>
    </recommendedName>
</protein>
<feature type="domain" description="DUF4351" evidence="1">
    <location>
        <begin position="252"/>
        <end position="305"/>
    </location>
</feature>
<sequence length="308" mass="35448">MSHDQNFKNLILDYPREAIQFAAAAESAAIDQGARILPIRQEQLKERLGERFRELDTPLLVEWPDGRRETLLFVLEEDTNPSRFSIHRLAHYCLDLAELMGTERIVPVVIFLQPGAYPPELRLGGDVQAYLEFRYLAWPLFRLHARDYFDSPNVVARLNLPNMAYAPDEKVDVYAQAVRGLITLEPDPERRLKYLDFIDIYAELDDNERQLYEQRYAPEADIMSGFAERFIEQGVQQGIQQGIQQGVKQGVQQGVQQGEARILLRQLTARFGAIPPETRRKVETADADTLLQWSERILSAETLDEVLH</sequence>
<dbReference type="PANTHER" id="PTHR35586">
    <property type="entry name" value="SLL1691 PROTEIN"/>
    <property type="match status" value="1"/>
</dbReference>
<dbReference type="eggNOG" id="COG5464">
    <property type="taxonomic scope" value="Bacteria"/>
</dbReference>
<dbReference type="OrthoDB" id="7025307at2"/>
<reference evidence="2 3" key="1">
    <citation type="submission" date="2011-06" db="EMBL/GenBank/DDBJ databases">
        <title>The draft genome of Thiocapsa marina 5811.</title>
        <authorList>
            <consortium name="US DOE Joint Genome Institute (JGI-PGF)"/>
            <person name="Lucas S."/>
            <person name="Han J."/>
            <person name="Cheng J.-F."/>
            <person name="Goodwin L."/>
            <person name="Pitluck S."/>
            <person name="Peters L."/>
            <person name="Land M.L."/>
            <person name="Hauser L."/>
            <person name="Vogl K."/>
            <person name="Liu Z."/>
            <person name="Imhoff J."/>
            <person name="Thiel V."/>
            <person name="Frigaard N.-U."/>
            <person name="Bryant D."/>
            <person name="Woyke T.J."/>
        </authorList>
    </citation>
    <scope>NUCLEOTIDE SEQUENCE [LARGE SCALE GENOMIC DNA]</scope>
    <source>
        <strain evidence="2 3">5811</strain>
    </source>
</reference>
<proteinExistence type="predicted"/>
<dbReference type="STRING" id="768671.ThimaDRAFT_3493"/>
<dbReference type="Proteomes" id="UP000005459">
    <property type="component" value="Unassembled WGS sequence"/>
</dbReference>